<gene>
    <name evidence="2" type="ORF">E1757_15185</name>
</gene>
<dbReference type="OrthoDB" id="2653555at2"/>
<dbReference type="EMBL" id="SMRT01000006">
    <property type="protein sequence ID" value="TDF97174.1"/>
    <property type="molecule type" value="Genomic_DNA"/>
</dbReference>
<dbReference type="AlphaFoldDB" id="A0A4V2ZTI3"/>
<feature type="chain" id="PRO_5039715982" description="Sporulation protein" evidence="1">
    <location>
        <begin position="21"/>
        <end position="227"/>
    </location>
</feature>
<organism evidence="2 3">
    <name type="scientific">Paenibacillus piri</name>
    <dbReference type="NCBI Taxonomy" id="2547395"/>
    <lineage>
        <taxon>Bacteria</taxon>
        <taxon>Bacillati</taxon>
        <taxon>Bacillota</taxon>
        <taxon>Bacilli</taxon>
        <taxon>Bacillales</taxon>
        <taxon>Paenibacillaceae</taxon>
        <taxon>Paenibacillus</taxon>
    </lineage>
</organism>
<dbReference type="Pfam" id="PF09580">
    <property type="entry name" value="Spore_YhcN_YlaJ"/>
    <property type="match status" value="1"/>
</dbReference>
<accession>A0A4V2ZTI3</accession>
<evidence type="ECO:0000256" key="1">
    <source>
        <dbReference type="SAM" id="SignalP"/>
    </source>
</evidence>
<dbReference type="PROSITE" id="PS51257">
    <property type="entry name" value="PROKAR_LIPOPROTEIN"/>
    <property type="match status" value="1"/>
</dbReference>
<evidence type="ECO:0000313" key="3">
    <source>
        <dbReference type="Proteomes" id="UP000295636"/>
    </source>
</evidence>
<protein>
    <recommendedName>
        <fullName evidence="4">Sporulation protein</fullName>
    </recommendedName>
</protein>
<evidence type="ECO:0008006" key="4">
    <source>
        <dbReference type="Google" id="ProtNLM"/>
    </source>
</evidence>
<name>A0A4V2ZTI3_9BACL</name>
<dbReference type="RefSeq" id="WP_133229485.1">
    <property type="nucleotide sequence ID" value="NZ_SMRT01000006.1"/>
</dbReference>
<evidence type="ECO:0000313" key="2">
    <source>
        <dbReference type="EMBL" id="TDF97174.1"/>
    </source>
</evidence>
<reference evidence="2 3" key="1">
    <citation type="submission" date="2019-03" db="EMBL/GenBank/DDBJ databases">
        <title>This is whole genome sequence of Paenibacillus sp MS74 strain.</title>
        <authorList>
            <person name="Trinh H.N."/>
        </authorList>
    </citation>
    <scope>NUCLEOTIDE SEQUENCE [LARGE SCALE GENOMIC DNA]</scope>
    <source>
        <strain evidence="2 3">MS74</strain>
    </source>
</reference>
<dbReference type="InterPro" id="IPR019076">
    <property type="entry name" value="Spore_lipoprot_YhcN/YlaJ-like"/>
</dbReference>
<feature type="signal peptide" evidence="1">
    <location>
        <begin position="1"/>
        <end position="20"/>
    </location>
</feature>
<keyword evidence="3" id="KW-1185">Reference proteome</keyword>
<comment type="caution">
    <text evidence="2">The sequence shown here is derived from an EMBL/GenBank/DDBJ whole genome shotgun (WGS) entry which is preliminary data.</text>
</comment>
<proteinExistence type="predicted"/>
<dbReference type="Proteomes" id="UP000295636">
    <property type="component" value="Unassembled WGS sequence"/>
</dbReference>
<sequence length="227" mass="24974">MRYKRIGLALVCASSAAALSGCFSWYDYNSANNYGSQRGAHPQDSSRAYQTAQQYTIVSHKHSNLDMSQFLSDQVAAMNGVNSAIVMLADNTAYVAITIDNTAAGTKSSPRETNNGGTVRGLYNATQPFNDKADPRQLATGVNSYETVQHHANITHLFKQKIAEKIRSLQPTVSDVYISANRDYINTLNTIAQEAWKGNDLKPFIPEFDAMSEHIFGTQPTLPTRSE</sequence>
<keyword evidence="1" id="KW-0732">Signal</keyword>